<keyword evidence="2" id="KW-1185">Reference proteome</keyword>
<dbReference type="Proteomes" id="UP001152087">
    <property type="component" value="Unassembled WGS sequence"/>
</dbReference>
<organism evidence="1 2">
    <name type="scientific">Fusarium falciforme</name>
    <dbReference type="NCBI Taxonomy" id="195108"/>
    <lineage>
        <taxon>Eukaryota</taxon>
        <taxon>Fungi</taxon>
        <taxon>Dikarya</taxon>
        <taxon>Ascomycota</taxon>
        <taxon>Pezizomycotina</taxon>
        <taxon>Sordariomycetes</taxon>
        <taxon>Hypocreomycetidae</taxon>
        <taxon>Hypocreales</taxon>
        <taxon>Nectriaceae</taxon>
        <taxon>Fusarium</taxon>
        <taxon>Fusarium solani species complex</taxon>
    </lineage>
</organism>
<sequence>MALGASSLSAVAMMPQEGDWNAGGSIVYINATRDEVFPVILTDNNTLGDACKVTGNELCPSWQWEVLNTQISPSFLHPARWTTDCLPDDLHAKSRFSVP</sequence>
<evidence type="ECO:0000313" key="1">
    <source>
        <dbReference type="EMBL" id="KAJ4182037.1"/>
    </source>
</evidence>
<protein>
    <submittedName>
        <fullName evidence="1">Uncharacterized protein</fullName>
    </submittedName>
</protein>
<dbReference type="AlphaFoldDB" id="A0A9W8UWF7"/>
<evidence type="ECO:0000313" key="2">
    <source>
        <dbReference type="Proteomes" id="UP001152087"/>
    </source>
</evidence>
<accession>A0A9W8UWF7</accession>
<comment type="caution">
    <text evidence="1">The sequence shown here is derived from an EMBL/GenBank/DDBJ whole genome shotgun (WGS) entry which is preliminary data.</text>
</comment>
<name>A0A9W8UWF7_9HYPO</name>
<proteinExistence type="predicted"/>
<reference evidence="1" key="1">
    <citation type="submission" date="2022-09" db="EMBL/GenBank/DDBJ databases">
        <title>Fusarium specimens isolated from Avocado Roots.</title>
        <authorList>
            <person name="Stajich J."/>
            <person name="Roper C."/>
            <person name="Heimlech-Rivalta G."/>
        </authorList>
    </citation>
    <scope>NUCLEOTIDE SEQUENCE</scope>
    <source>
        <strain evidence="1">A02</strain>
    </source>
</reference>
<gene>
    <name evidence="1" type="ORF">NW755_010726</name>
</gene>
<dbReference type="EMBL" id="JAOQAV010000037">
    <property type="protein sequence ID" value="KAJ4182037.1"/>
    <property type="molecule type" value="Genomic_DNA"/>
</dbReference>